<dbReference type="GO" id="GO:0016491">
    <property type="term" value="F:oxidoreductase activity"/>
    <property type="evidence" value="ECO:0007669"/>
    <property type="project" value="UniProtKB-KW"/>
</dbReference>
<dbReference type="PROSITE" id="PS51318">
    <property type="entry name" value="TAT"/>
    <property type="match status" value="1"/>
</dbReference>
<proteinExistence type="predicted"/>
<dbReference type="EC" id="1.-.-.-" evidence="1"/>
<keyword evidence="1" id="KW-0560">Oxidoreductase</keyword>
<dbReference type="Proteomes" id="UP001266357">
    <property type="component" value="Unassembled WGS sequence"/>
</dbReference>
<keyword evidence="2" id="KW-1185">Reference proteome</keyword>
<reference evidence="1 2" key="1">
    <citation type="submission" date="2023-09" db="EMBL/GenBank/DDBJ databases">
        <authorList>
            <person name="Rey-Velasco X."/>
        </authorList>
    </citation>
    <scope>NUCLEOTIDE SEQUENCE [LARGE SCALE GENOMIC DNA]</scope>
    <source>
        <strain evidence="1 2">W431</strain>
    </source>
</reference>
<organism evidence="1 2">
    <name type="scientific">Thalassotalea castellviae</name>
    <dbReference type="NCBI Taxonomy" id="3075612"/>
    <lineage>
        <taxon>Bacteria</taxon>
        <taxon>Pseudomonadati</taxon>
        <taxon>Pseudomonadota</taxon>
        <taxon>Gammaproteobacteria</taxon>
        <taxon>Alteromonadales</taxon>
        <taxon>Colwelliaceae</taxon>
        <taxon>Thalassotalea</taxon>
    </lineage>
</organism>
<dbReference type="EMBL" id="JAVRIF010000002">
    <property type="protein sequence ID" value="MDT0603063.1"/>
    <property type="molecule type" value="Genomic_DNA"/>
</dbReference>
<dbReference type="InterPro" id="IPR027056">
    <property type="entry name" value="Gluconate_2DH_su3"/>
</dbReference>
<sequence>MKQPKATSSEISSQVEQSKRQFLRGLTAFMGTAAVSPLISGDALAVAFSYQPKSNSALQAGKLFTLTQMKILHDICAVVLPRTDTPSAADLDVHGFLDHQLSVCFPQKDQQQAVAIIDKINHQSTRHYNKSFIELTGSNQQNLLIGLEAEKLGFTSQDKHAFKAVKSLLVFGFFTTEVGATQALNYQAVPGGFKGSVAYSSLKKSWGSLAYY</sequence>
<dbReference type="InterPro" id="IPR006311">
    <property type="entry name" value="TAT_signal"/>
</dbReference>
<protein>
    <submittedName>
        <fullName evidence="1">Gluconate 2-dehydrogenase subunit 3 family protein</fullName>
        <ecNumber evidence="1">1.-.-.-</ecNumber>
    </submittedName>
</protein>
<name>A0ABU2ZZM0_9GAMM</name>
<dbReference type="Pfam" id="PF13618">
    <property type="entry name" value="Gluconate_2-dh3"/>
    <property type="match status" value="1"/>
</dbReference>
<evidence type="ECO:0000313" key="2">
    <source>
        <dbReference type="Proteomes" id="UP001266357"/>
    </source>
</evidence>
<comment type="caution">
    <text evidence="1">The sequence shown here is derived from an EMBL/GenBank/DDBJ whole genome shotgun (WGS) entry which is preliminary data.</text>
</comment>
<gene>
    <name evidence="1" type="ORF">RM573_05605</name>
</gene>
<accession>A0ABU2ZZM0</accession>
<evidence type="ECO:0000313" key="1">
    <source>
        <dbReference type="EMBL" id="MDT0603063.1"/>
    </source>
</evidence>
<dbReference type="RefSeq" id="WP_311578486.1">
    <property type="nucleotide sequence ID" value="NZ_JAVRIF010000002.1"/>
</dbReference>